<organism evidence="2">
    <name type="scientific">Blackfly microvirus SF02</name>
    <dbReference type="NCBI Taxonomy" id="2576452"/>
    <lineage>
        <taxon>Viruses</taxon>
        <taxon>Monodnaviria</taxon>
        <taxon>Sangervirae</taxon>
        <taxon>Phixviricota</taxon>
        <taxon>Malgrandaviricetes</taxon>
        <taxon>Petitvirales</taxon>
        <taxon>Microviridae</taxon>
        <taxon>Microvirus</taxon>
    </lineage>
</organism>
<reference evidence="2" key="1">
    <citation type="submission" date="2018-12" db="EMBL/GenBank/DDBJ databases">
        <title>Singled stranded DNA viruses identified in blackflies (Austrosimulium ungulatum) sampled in New Zealand.</title>
        <authorList>
            <person name="Kraberger S."/>
            <person name="Fontenele R.S."/>
            <person name="Schmidlin K."/>
            <person name="Walters M."/>
            <person name="Varsani A."/>
        </authorList>
    </citation>
    <scope>NUCLEOTIDE SEQUENCE [LARGE SCALE GENOMIC DNA]</scope>
    <source>
        <strain evidence="2">159</strain>
    </source>
</reference>
<sequence>MGDTGGRSNGQILDRDGQKRGSRHRRRCDAQSNHDDQESAEVNNHARNKKLAIYRNSDPTETDQSQAEETDINVIVRKFAQHGQLPQTGNEPMFGDFSEMPADLREMMETAKQIEELHGLLPAELKGIPMNELLQMTPQQMKDKLTPPAPKQETPKEDKT</sequence>
<name>A0A4P8PKS0_9VIRU</name>
<feature type="region of interest" description="Disordered" evidence="1">
    <location>
        <begin position="138"/>
        <end position="160"/>
    </location>
</feature>
<dbReference type="EMBL" id="MK249209">
    <property type="protein sequence ID" value="QCQ85019.1"/>
    <property type="molecule type" value="Genomic_DNA"/>
</dbReference>
<dbReference type="Proteomes" id="UP000322834">
    <property type="component" value="Segment"/>
</dbReference>
<evidence type="ECO:0000313" key="2">
    <source>
        <dbReference type="EMBL" id="QCQ85019.1"/>
    </source>
</evidence>
<evidence type="ECO:0000256" key="1">
    <source>
        <dbReference type="SAM" id="MobiDB-lite"/>
    </source>
</evidence>
<dbReference type="InterPro" id="IPR014131">
    <property type="entry name" value="Chlamydia_phage_Vp3"/>
</dbReference>
<feature type="region of interest" description="Disordered" evidence="1">
    <location>
        <begin position="1"/>
        <end position="69"/>
    </location>
</feature>
<accession>A0A4P8PKS0</accession>
<proteinExistence type="predicted"/>
<dbReference type="Pfam" id="PF09675">
    <property type="entry name" value="Chlamy_scaf"/>
    <property type="match status" value="1"/>
</dbReference>
<protein>
    <submittedName>
        <fullName evidence="2">Internal scaffolding protein</fullName>
    </submittedName>
</protein>
<feature type="compositionally biased region" description="Basic and acidic residues" evidence="1">
    <location>
        <begin position="28"/>
        <end position="37"/>
    </location>
</feature>